<organism evidence="1 2">
    <name type="scientific">Aquisphaera giovannonii</name>
    <dbReference type="NCBI Taxonomy" id="406548"/>
    <lineage>
        <taxon>Bacteria</taxon>
        <taxon>Pseudomonadati</taxon>
        <taxon>Planctomycetota</taxon>
        <taxon>Planctomycetia</taxon>
        <taxon>Isosphaerales</taxon>
        <taxon>Isosphaeraceae</taxon>
        <taxon>Aquisphaera</taxon>
    </lineage>
</organism>
<proteinExistence type="predicted"/>
<gene>
    <name evidence="1" type="ORF">OJF2_66790</name>
</gene>
<dbReference type="EMBL" id="CP042997">
    <property type="protein sequence ID" value="QEH38081.1"/>
    <property type="molecule type" value="Genomic_DNA"/>
</dbReference>
<evidence type="ECO:0000313" key="1">
    <source>
        <dbReference type="EMBL" id="QEH38081.1"/>
    </source>
</evidence>
<evidence type="ECO:0008006" key="3">
    <source>
        <dbReference type="Google" id="ProtNLM"/>
    </source>
</evidence>
<evidence type="ECO:0000313" key="2">
    <source>
        <dbReference type="Proteomes" id="UP000324233"/>
    </source>
</evidence>
<keyword evidence="2" id="KW-1185">Reference proteome</keyword>
<dbReference type="InterPro" id="IPR025132">
    <property type="entry name" value="DUF4058"/>
</dbReference>
<sequence length="245" mass="27400">MPLRDHFRPPVEARHSWDELHGMWPGEIVRQLFPILPEGYVAAPRVHLGAAFEIDVSTFRETEPVTQSQPPRDQGGVAVVPWAPPRPTFTLEADLAEPDEYEVRVYDARFERRLVAAIEVVSPSNKDRPESRRAFVAKAEALLRRGVCISMVDVVTIRRFNLYADLLESLDGSDPMVGESPPAIYAVTARGRRPTGGAPLLETWFSPIELGRPLPTLPIWLEDGLAVSLDLEASYEEACRLLRIA</sequence>
<dbReference type="Pfam" id="PF13267">
    <property type="entry name" value="DUF4058"/>
    <property type="match status" value="1"/>
</dbReference>
<protein>
    <recommendedName>
        <fullName evidence="3">DUF4058 domain-containing protein</fullName>
    </recommendedName>
</protein>
<name>A0A5B9WDP3_9BACT</name>
<dbReference type="KEGG" id="agv:OJF2_66790"/>
<dbReference type="Proteomes" id="UP000324233">
    <property type="component" value="Chromosome"/>
</dbReference>
<reference evidence="1 2" key="1">
    <citation type="submission" date="2019-08" db="EMBL/GenBank/DDBJ databases">
        <title>Deep-cultivation of Planctomycetes and their phenomic and genomic characterization uncovers novel biology.</title>
        <authorList>
            <person name="Wiegand S."/>
            <person name="Jogler M."/>
            <person name="Boedeker C."/>
            <person name="Pinto D."/>
            <person name="Vollmers J."/>
            <person name="Rivas-Marin E."/>
            <person name="Kohn T."/>
            <person name="Peeters S.H."/>
            <person name="Heuer A."/>
            <person name="Rast P."/>
            <person name="Oberbeckmann S."/>
            <person name="Bunk B."/>
            <person name="Jeske O."/>
            <person name="Meyerdierks A."/>
            <person name="Storesund J.E."/>
            <person name="Kallscheuer N."/>
            <person name="Luecker S."/>
            <person name="Lage O.M."/>
            <person name="Pohl T."/>
            <person name="Merkel B.J."/>
            <person name="Hornburger P."/>
            <person name="Mueller R.-W."/>
            <person name="Bruemmer F."/>
            <person name="Labrenz M."/>
            <person name="Spormann A.M."/>
            <person name="Op den Camp H."/>
            <person name="Overmann J."/>
            <person name="Amann R."/>
            <person name="Jetten M.S.M."/>
            <person name="Mascher T."/>
            <person name="Medema M.H."/>
            <person name="Devos D.P."/>
            <person name="Kaster A.-K."/>
            <person name="Ovreas L."/>
            <person name="Rohde M."/>
            <person name="Galperin M.Y."/>
            <person name="Jogler C."/>
        </authorList>
    </citation>
    <scope>NUCLEOTIDE SEQUENCE [LARGE SCALE GENOMIC DNA]</scope>
    <source>
        <strain evidence="1 2">OJF2</strain>
    </source>
</reference>
<dbReference type="AlphaFoldDB" id="A0A5B9WDP3"/>
<dbReference type="OrthoDB" id="275719at2"/>
<accession>A0A5B9WDP3</accession>
<dbReference type="RefSeq" id="WP_148597561.1">
    <property type="nucleotide sequence ID" value="NZ_CP042997.1"/>
</dbReference>